<reference evidence="2" key="1">
    <citation type="journal article" date="2014" name="Front. Microbiol.">
        <title>High frequency of phylogenetically diverse reductive dehalogenase-homologous genes in deep subseafloor sedimentary metagenomes.</title>
        <authorList>
            <person name="Kawai M."/>
            <person name="Futagami T."/>
            <person name="Toyoda A."/>
            <person name="Takaki Y."/>
            <person name="Nishi S."/>
            <person name="Hori S."/>
            <person name="Arai W."/>
            <person name="Tsubouchi T."/>
            <person name="Morono Y."/>
            <person name="Uchiyama I."/>
            <person name="Ito T."/>
            <person name="Fujiyama A."/>
            <person name="Inagaki F."/>
            <person name="Takami H."/>
        </authorList>
    </citation>
    <scope>NUCLEOTIDE SEQUENCE</scope>
    <source>
        <strain evidence="2">Expedition CK06-06</strain>
    </source>
</reference>
<comment type="caution">
    <text evidence="2">The sequence shown here is derived from an EMBL/GenBank/DDBJ whole genome shotgun (WGS) entry which is preliminary data.</text>
</comment>
<dbReference type="AlphaFoldDB" id="X1LY93"/>
<dbReference type="InterPro" id="IPR043519">
    <property type="entry name" value="NT_sf"/>
</dbReference>
<dbReference type="InterPro" id="IPR041633">
    <property type="entry name" value="Polbeta"/>
</dbReference>
<evidence type="ECO:0000259" key="1">
    <source>
        <dbReference type="Pfam" id="PF18765"/>
    </source>
</evidence>
<protein>
    <recommendedName>
        <fullName evidence="1">Polymerase beta nucleotidyltransferase domain-containing protein</fullName>
    </recommendedName>
</protein>
<dbReference type="Pfam" id="PF18765">
    <property type="entry name" value="Polbeta"/>
    <property type="match status" value="1"/>
</dbReference>
<dbReference type="EMBL" id="BARV01008725">
    <property type="protein sequence ID" value="GAI07400.1"/>
    <property type="molecule type" value="Genomic_DNA"/>
</dbReference>
<dbReference type="InterPro" id="IPR011991">
    <property type="entry name" value="ArsR-like_HTH"/>
</dbReference>
<dbReference type="InterPro" id="IPR036388">
    <property type="entry name" value="WH-like_DNA-bd_sf"/>
</dbReference>
<dbReference type="InterPro" id="IPR036390">
    <property type="entry name" value="WH_DNA-bd_sf"/>
</dbReference>
<sequence>HYNEYILNIWSKNVTLNKHLIDTVNQRVLSFLAKFCDQEFYERQIAQRTGIAYGSANRALNDLYSTGAIRRRKEGKMYFYSVDYSNPAIVEFKKLVNMILIEPLTEKLKNMSSKIVLYGSCAQGNDNSQSDLDLFIVSDDRRRVTQAIDSFSFAPGFEGIHVQAVIKSPVELLEAGESEQAFLAEVEQGVILWERAANEPRL</sequence>
<dbReference type="CDD" id="cd05403">
    <property type="entry name" value="NT_KNTase_like"/>
    <property type="match status" value="1"/>
</dbReference>
<feature type="non-terminal residue" evidence="2">
    <location>
        <position position="1"/>
    </location>
</feature>
<evidence type="ECO:0000313" key="2">
    <source>
        <dbReference type="EMBL" id="GAI07400.1"/>
    </source>
</evidence>
<feature type="domain" description="Polymerase beta nucleotidyltransferase" evidence="1">
    <location>
        <begin position="113"/>
        <end position="195"/>
    </location>
</feature>
<gene>
    <name evidence="2" type="ORF">S06H3_17460</name>
</gene>
<dbReference type="SUPFAM" id="SSF46785">
    <property type="entry name" value="Winged helix' DNA-binding domain"/>
    <property type="match status" value="1"/>
</dbReference>
<proteinExistence type="predicted"/>
<dbReference type="Gene3D" id="3.30.460.10">
    <property type="entry name" value="Beta Polymerase, domain 2"/>
    <property type="match status" value="1"/>
</dbReference>
<dbReference type="CDD" id="cd00090">
    <property type="entry name" value="HTH_ARSR"/>
    <property type="match status" value="1"/>
</dbReference>
<name>X1LY93_9ZZZZ</name>
<organism evidence="2">
    <name type="scientific">marine sediment metagenome</name>
    <dbReference type="NCBI Taxonomy" id="412755"/>
    <lineage>
        <taxon>unclassified sequences</taxon>
        <taxon>metagenomes</taxon>
        <taxon>ecological metagenomes</taxon>
    </lineage>
</organism>
<accession>X1LY93</accession>
<dbReference type="SUPFAM" id="SSF81301">
    <property type="entry name" value="Nucleotidyltransferase"/>
    <property type="match status" value="1"/>
</dbReference>
<dbReference type="Gene3D" id="1.10.10.10">
    <property type="entry name" value="Winged helix-like DNA-binding domain superfamily/Winged helix DNA-binding domain"/>
    <property type="match status" value="1"/>
</dbReference>